<accession>A0AAD6XZ88</accession>
<evidence type="ECO:0000313" key="4">
    <source>
        <dbReference type="Proteomes" id="UP001219525"/>
    </source>
</evidence>
<sequence>MRKPAAAPTRRGVISDELRAAIGNSGSSGGGLQRTGGGSKRKAPPDAIERTRQLMKAERMVEQQKFQHEVQEFHAYRDQLIAGLQKRFPSKSEEQVRRALCNTSGFTRQRAVNPYNAYMRELSVREGGGVDIVGLQDIDGGSSKSYADLSAEEKERLKKDLEAHREEKASVKCASVKSTAASTREILKRVAGELVDLNRRTGVRTCLFAVRGSRVDSMDPVYYETGDCRLFWMQHFNKPWMDIIMDMEMWSLGRHADGIEQLRSDIARMGLHGLRNLAGDPELSKVPWSTLEIDVGERLGIELCGWPMKMTAGKIIPPAALNSETARTIRDLWTQGEIFWKKMSKVRHDELLAELRQRREDGGGPLKKRAARSDRGVKRGPRRKPVTDEGGSDSDEEEARPTPPKRKKTAAKPAATKRKKALATETHGAASTSPTTSASAPAAAFSTPAATSSAPEEGSRAGAPATPTPLPPSRSLPPVGDLFPTASGARDLGELPQDLFDEMTAQIALYAHTAIAQPAEHRLAFNASDGFPVASRLEEVQAVPGHWRGASPLTGYNSELLHSRYEPAPAEWQATLPFTAYNGSMGGSEAAKRVVDTWGENVPPSGDYCFQSIRRAVERPVDTTGSRKCPELALSFGKISYILAQTFEHPGGRSFRRIHRASSMLGVSRFAHLPSGSILVRIPDLVKLTPVMAEVSRTTAVLFKNPQDERSGLVQMVTTLNTVQKKGKGNINIMDVEEEGGVED</sequence>
<reference evidence="3" key="1">
    <citation type="submission" date="2023-03" db="EMBL/GenBank/DDBJ databases">
        <title>Massive genome expansion in bonnet fungi (Mycena s.s.) driven by repeated elements and novel gene families across ecological guilds.</title>
        <authorList>
            <consortium name="Lawrence Berkeley National Laboratory"/>
            <person name="Harder C.B."/>
            <person name="Miyauchi S."/>
            <person name="Viragh M."/>
            <person name="Kuo A."/>
            <person name="Thoen E."/>
            <person name="Andreopoulos B."/>
            <person name="Lu D."/>
            <person name="Skrede I."/>
            <person name="Drula E."/>
            <person name="Henrissat B."/>
            <person name="Morin E."/>
            <person name="Kohler A."/>
            <person name="Barry K."/>
            <person name="LaButti K."/>
            <person name="Morin E."/>
            <person name="Salamov A."/>
            <person name="Lipzen A."/>
            <person name="Mereny Z."/>
            <person name="Hegedus B."/>
            <person name="Baldrian P."/>
            <person name="Stursova M."/>
            <person name="Weitz H."/>
            <person name="Taylor A."/>
            <person name="Grigoriev I.V."/>
            <person name="Nagy L.G."/>
            <person name="Martin F."/>
            <person name="Kauserud H."/>
        </authorList>
    </citation>
    <scope>NUCLEOTIDE SEQUENCE</scope>
    <source>
        <strain evidence="3">9144</strain>
    </source>
</reference>
<feature type="compositionally biased region" description="Gly residues" evidence="2">
    <location>
        <begin position="26"/>
        <end position="38"/>
    </location>
</feature>
<organism evidence="3 4">
    <name type="scientific">Mycena pura</name>
    <dbReference type="NCBI Taxonomy" id="153505"/>
    <lineage>
        <taxon>Eukaryota</taxon>
        <taxon>Fungi</taxon>
        <taxon>Dikarya</taxon>
        <taxon>Basidiomycota</taxon>
        <taxon>Agaricomycotina</taxon>
        <taxon>Agaricomycetes</taxon>
        <taxon>Agaricomycetidae</taxon>
        <taxon>Agaricales</taxon>
        <taxon>Marasmiineae</taxon>
        <taxon>Mycenaceae</taxon>
        <taxon>Mycena</taxon>
    </lineage>
</organism>
<feature type="region of interest" description="Disordered" evidence="2">
    <location>
        <begin position="1"/>
        <end position="46"/>
    </location>
</feature>
<feature type="coiled-coil region" evidence="1">
    <location>
        <begin position="147"/>
        <end position="174"/>
    </location>
</feature>
<evidence type="ECO:0000256" key="2">
    <source>
        <dbReference type="SAM" id="MobiDB-lite"/>
    </source>
</evidence>
<keyword evidence="1" id="KW-0175">Coiled coil</keyword>
<name>A0AAD6XZ88_9AGAR</name>
<evidence type="ECO:0000256" key="1">
    <source>
        <dbReference type="SAM" id="Coils"/>
    </source>
</evidence>
<feature type="compositionally biased region" description="Low complexity" evidence="2">
    <location>
        <begin position="423"/>
        <end position="455"/>
    </location>
</feature>
<feature type="compositionally biased region" description="Basic residues" evidence="2">
    <location>
        <begin position="403"/>
        <end position="421"/>
    </location>
</feature>
<gene>
    <name evidence="3" type="ORF">GGX14DRAFT_578735</name>
</gene>
<dbReference type="Proteomes" id="UP001219525">
    <property type="component" value="Unassembled WGS sequence"/>
</dbReference>
<feature type="region of interest" description="Disordered" evidence="2">
    <location>
        <begin position="359"/>
        <end position="490"/>
    </location>
</feature>
<feature type="compositionally biased region" description="Pro residues" evidence="2">
    <location>
        <begin position="466"/>
        <end position="475"/>
    </location>
</feature>
<proteinExistence type="predicted"/>
<dbReference type="EMBL" id="JARJCW010000129">
    <property type="protein sequence ID" value="KAJ7191711.1"/>
    <property type="molecule type" value="Genomic_DNA"/>
</dbReference>
<evidence type="ECO:0000313" key="3">
    <source>
        <dbReference type="EMBL" id="KAJ7191711.1"/>
    </source>
</evidence>
<dbReference type="AlphaFoldDB" id="A0AAD6XZ88"/>
<comment type="caution">
    <text evidence="3">The sequence shown here is derived from an EMBL/GenBank/DDBJ whole genome shotgun (WGS) entry which is preliminary data.</text>
</comment>
<protein>
    <submittedName>
        <fullName evidence="3">Uncharacterized protein</fullName>
    </submittedName>
</protein>
<keyword evidence="4" id="KW-1185">Reference proteome</keyword>